<dbReference type="InterPro" id="IPR043917">
    <property type="entry name" value="DUF5753"/>
</dbReference>
<accession>A0ABN3QXC7</accession>
<dbReference type="Gene3D" id="1.10.260.40">
    <property type="entry name" value="lambda repressor-like DNA-binding domains"/>
    <property type="match status" value="1"/>
</dbReference>
<keyword evidence="3" id="KW-1185">Reference proteome</keyword>
<dbReference type="Pfam" id="PF13560">
    <property type="entry name" value="HTH_31"/>
    <property type="match status" value="1"/>
</dbReference>
<dbReference type="SUPFAM" id="SSF47413">
    <property type="entry name" value="lambda repressor-like DNA-binding domains"/>
    <property type="match status" value="1"/>
</dbReference>
<dbReference type="InterPro" id="IPR001387">
    <property type="entry name" value="Cro/C1-type_HTH"/>
</dbReference>
<comment type="caution">
    <text evidence="2">The sequence shown here is derived from an EMBL/GenBank/DDBJ whole genome shotgun (WGS) entry which is preliminary data.</text>
</comment>
<organism evidence="2 3">
    <name type="scientific">Streptomyces vastus</name>
    <dbReference type="NCBI Taxonomy" id="285451"/>
    <lineage>
        <taxon>Bacteria</taxon>
        <taxon>Bacillati</taxon>
        <taxon>Actinomycetota</taxon>
        <taxon>Actinomycetes</taxon>
        <taxon>Kitasatosporales</taxon>
        <taxon>Streptomycetaceae</taxon>
        <taxon>Streptomyces</taxon>
    </lineage>
</organism>
<dbReference type="CDD" id="cd00093">
    <property type="entry name" value="HTH_XRE"/>
    <property type="match status" value="1"/>
</dbReference>
<name>A0ABN3QXC7_9ACTN</name>
<evidence type="ECO:0000313" key="2">
    <source>
        <dbReference type="EMBL" id="GAA2637286.1"/>
    </source>
</evidence>
<gene>
    <name evidence="2" type="ORF">GCM10010307_34700</name>
</gene>
<protein>
    <submittedName>
        <fullName evidence="2">Helix-turn-helix transcriptional regulator</fullName>
    </submittedName>
</protein>
<evidence type="ECO:0000259" key="1">
    <source>
        <dbReference type="PROSITE" id="PS50943"/>
    </source>
</evidence>
<reference evidence="2 3" key="1">
    <citation type="journal article" date="2019" name="Int. J. Syst. Evol. Microbiol.">
        <title>The Global Catalogue of Microorganisms (GCM) 10K type strain sequencing project: providing services to taxonomists for standard genome sequencing and annotation.</title>
        <authorList>
            <consortium name="The Broad Institute Genomics Platform"/>
            <consortium name="The Broad Institute Genome Sequencing Center for Infectious Disease"/>
            <person name="Wu L."/>
            <person name="Ma J."/>
        </authorList>
    </citation>
    <scope>NUCLEOTIDE SEQUENCE [LARGE SCALE GENOMIC DNA]</scope>
    <source>
        <strain evidence="2 3">JCM 4524</strain>
    </source>
</reference>
<dbReference type="PROSITE" id="PS50943">
    <property type="entry name" value="HTH_CROC1"/>
    <property type="match status" value="1"/>
</dbReference>
<dbReference type="InterPro" id="IPR010982">
    <property type="entry name" value="Lambda_DNA-bd_dom_sf"/>
</dbReference>
<evidence type="ECO:0000313" key="3">
    <source>
        <dbReference type="Proteomes" id="UP001500151"/>
    </source>
</evidence>
<dbReference type="EMBL" id="BAAASJ010000033">
    <property type="protein sequence ID" value="GAA2637286.1"/>
    <property type="molecule type" value="Genomic_DNA"/>
</dbReference>
<dbReference type="Proteomes" id="UP001500151">
    <property type="component" value="Unassembled WGS sequence"/>
</dbReference>
<sequence>MTEGIHAGLYQSEVAAASVQYNSSTPSPINWRYSGNQMKRWRIKASVSREELGAAANYSPDTIKSMEQGVRMPTPRVLDAADELCRAEGLLSAAKEYLQKEKFPARAQDFMLFEQQAISRWSYEVALISGLLQTEPHARALIGDHCPPLEEQTVEERVAARMERQELLTRKPPVALSFVLYEAALRGPLVDKDQLLHLLAAGNRNNVTIQVLPFARAIPAALMGPMVLMETRDRERYALSEGQSVSQFTSDAEVVWKHTERLSMIRAVALGPAESATFIERMTEDL</sequence>
<dbReference type="SMART" id="SM00530">
    <property type="entry name" value="HTH_XRE"/>
    <property type="match status" value="1"/>
</dbReference>
<dbReference type="Pfam" id="PF19054">
    <property type="entry name" value="DUF5753"/>
    <property type="match status" value="1"/>
</dbReference>
<proteinExistence type="predicted"/>
<feature type="domain" description="HTH cro/C1-type" evidence="1">
    <location>
        <begin position="38"/>
        <end position="78"/>
    </location>
</feature>